<dbReference type="InterPro" id="IPR036929">
    <property type="entry name" value="DsbDN_sf"/>
</dbReference>
<dbReference type="AlphaFoldDB" id="A0A370DDK0"/>
<dbReference type="SUPFAM" id="SSF48208">
    <property type="entry name" value="Six-hairpin glycosidases"/>
    <property type="match status" value="1"/>
</dbReference>
<evidence type="ECO:0000313" key="6">
    <source>
        <dbReference type="EMBL" id="RDH82226.1"/>
    </source>
</evidence>
<dbReference type="CDD" id="cd02955">
    <property type="entry name" value="SSP411"/>
    <property type="match status" value="1"/>
</dbReference>
<organism evidence="6 7">
    <name type="scientific">endosymbiont of Escarpia spicata</name>
    <dbReference type="NCBI Taxonomy" id="2200908"/>
    <lineage>
        <taxon>Bacteria</taxon>
        <taxon>Pseudomonadati</taxon>
        <taxon>Pseudomonadota</taxon>
        <taxon>Gammaproteobacteria</taxon>
        <taxon>sulfur-oxidizing symbionts</taxon>
    </lineage>
</organism>
<name>A0A370DDK0_9GAMM</name>
<feature type="chain" id="PRO_5016978090" evidence="3">
    <location>
        <begin position="22"/>
        <end position="802"/>
    </location>
</feature>
<dbReference type="InterPro" id="IPR024705">
    <property type="entry name" value="Ssp411"/>
</dbReference>
<evidence type="ECO:0000256" key="1">
    <source>
        <dbReference type="ARBA" id="ARBA00008558"/>
    </source>
</evidence>
<dbReference type="Pfam" id="PF07221">
    <property type="entry name" value="GlcNAc_2-epim"/>
    <property type="match status" value="1"/>
</dbReference>
<dbReference type="Pfam" id="PF11412">
    <property type="entry name" value="DsbD_N"/>
    <property type="match status" value="1"/>
</dbReference>
<dbReference type="GO" id="GO:0016853">
    <property type="term" value="F:isomerase activity"/>
    <property type="evidence" value="ECO:0007669"/>
    <property type="project" value="UniProtKB-KW"/>
</dbReference>
<evidence type="ECO:0000313" key="7">
    <source>
        <dbReference type="Proteomes" id="UP000254771"/>
    </source>
</evidence>
<dbReference type="InterPro" id="IPR010819">
    <property type="entry name" value="AGE/CE"/>
</dbReference>
<dbReference type="PANTHER" id="PTHR42899:SF1">
    <property type="entry name" value="SPERMATOGENESIS-ASSOCIATED PROTEIN 20"/>
    <property type="match status" value="1"/>
</dbReference>
<sequence>MMKRLIPTLLLWLSLGSTAFAATHASYTVTRPMEIDQQLKAAYGTKGENYKPRTEHLNPDGSPIYINRLILEDSPYLLQHAHNPVDWHAWGEEAFEKAKRENKPIFLSIGYSTCHWCHVMERESFENLQLAKILNEHFVAIKVDRESHPDVDEVYMTAVMLMTGHGGWPMSSFLTPEGKPFYGGTYFPPNQFGQLLSQIQQIWRDKKASVLDQADRVAEAVAAANNHKGTAKALDKTAVAAALKTMLGSFDELQGGFSGAPKFPHEPWLLLLLQQAERNNDSAALEAAEVTLDAMARGGIYDQVGGGFHRYSTDNEWLVPHFEKMLYNQAHLARAYLHAWRVTGKEKYRRVVTQTLDYVMREMTSPNGGFYSATDADSEGEEGAFFIWTPEQIRDALAPEDADLAIDLYNITDSGNFEGKNILHLQSDLESYAEENKLDLAALQMRVDHINTVLRKVRESREHPLRDDKEVTAWNGMMITAFAQAADLLASKTYREAAEQAGEFIWQKNRKAAGKLWRVHLNGQSSVTAAQEDYAYLSEALLYLYDLSGDKKWLQRAQEIADAMVERFSDHQNGGFYMNEEDSNFSAMGRPKDSGTDSAIPSGSSVALKSLQMLWVRTGKLDYRTHANNLIGSFASAIERHPNGYTYMLSAIDDLQHGELSARRYAAQGGIRLMGETRILKSDKQLLTITITITIPEGWHLNANQPLSRNLIATEVNLTDSAGQWSMGPVTYPEPALQQLDFQNDPLSVYAGVITLQAMLTPTSDPAKLKTASIDVKLQACSDEVCLPPETLQLHIPTIPSI</sequence>
<dbReference type="Pfam" id="PF03190">
    <property type="entry name" value="Thioredox_DsbH"/>
    <property type="match status" value="1"/>
</dbReference>
<dbReference type="InterPro" id="IPR028250">
    <property type="entry name" value="DsbDN"/>
</dbReference>
<feature type="signal peptide" evidence="3">
    <location>
        <begin position="1"/>
        <end position="21"/>
    </location>
</feature>
<dbReference type="InterPro" id="IPR004879">
    <property type="entry name" value="Ssp411-like_TRX"/>
</dbReference>
<comment type="similarity">
    <text evidence="1">Belongs to the N-acylglucosamine 2-epimerase family.</text>
</comment>
<dbReference type="Gene3D" id="1.50.10.10">
    <property type="match status" value="2"/>
</dbReference>
<comment type="caution">
    <text evidence="6">The sequence shown here is derived from an EMBL/GenBank/DDBJ whole genome shotgun (WGS) entry which is preliminary data.</text>
</comment>
<dbReference type="SUPFAM" id="SSF52833">
    <property type="entry name" value="Thioredoxin-like"/>
    <property type="match status" value="1"/>
</dbReference>
<feature type="domain" description="Thiol:disulfide interchange protein DsbD N-terminal" evidence="5">
    <location>
        <begin position="681"/>
        <end position="792"/>
    </location>
</feature>
<keyword evidence="7" id="KW-1185">Reference proteome</keyword>
<dbReference type="GO" id="GO:0005975">
    <property type="term" value="P:carbohydrate metabolic process"/>
    <property type="evidence" value="ECO:0007669"/>
    <property type="project" value="InterPro"/>
</dbReference>
<dbReference type="PANTHER" id="PTHR42899">
    <property type="entry name" value="SPERMATOGENESIS-ASSOCIATED PROTEIN 20"/>
    <property type="match status" value="1"/>
</dbReference>
<feature type="domain" description="Spermatogenesis-associated protein 20-like TRX" evidence="4">
    <location>
        <begin position="67"/>
        <end position="221"/>
    </location>
</feature>
<evidence type="ECO:0000256" key="2">
    <source>
        <dbReference type="ARBA" id="ARBA00023235"/>
    </source>
</evidence>
<dbReference type="Gene3D" id="3.40.30.10">
    <property type="entry name" value="Glutaredoxin"/>
    <property type="match status" value="1"/>
</dbReference>
<dbReference type="Gene3D" id="2.60.40.1250">
    <property type="entry name" value="Thiol:disulfide interchange protein DsbD, N-terminal domain"/>
    <property type="match status" value="1"/>
</dbReference>
<dbReference type="InterPro" id="IPR036249">
    <property type="entry name" value="Thioredoxin-like_sf"/>
</dbReference>
<evidence type="ECO:0000259" key="5">
    <source>
        <dbReference type="Pfam" id="PF11412"/>
    </source>
</evidence>
<protein>
    <submittedName>
        <fullName evidence="6">Thioredoxin</fullName>
    </submittedName>
</protein>
<proteinExistence type="inferred from homology"/>
<evidence type="ECO:0000259" key="4">
    <source>
        <dbReference type="Pfam" id="PF03190"/>
    </source>
</evidence>
<dbReference type="InterPro" id="IPR012341">
    <property type="entry name" value="6hp_glycosidase-like_sf"/>
</dbReference>
<dbReference type="Proteomes" id="UP000254771">
    <property type="component" value="Unassembled WGS sequence"/>
</dbReference>
<keyword evidence="2" id="KW-0413">Isomerase</keyword>
<dbReference type="EMBL" id="QFXE01000021">
    <property type="protein sequence ID" value="RDH82226.1"/>
    <property type="molecule type" value="Genomic_DNA"/>
</dbReference>
<dbReference type="InterPro" id="IPR008928">
    <property type="entry name" value="6-hairpin_glycosidase_sf"/>
</dbReference>
<accession>A0A370DDK0</accession>
<keyword evidence="3" id="KW-0732">Signal</keyword>
<evidence type="ECO:0000256" key="3">
    <source>
        <dbReference type="SAM" id="SignalP"/>
    </source>
</evidence>
<gene>
    <name evidence="6" type="ORF">DIZ78_17610</name>
</gene>
<reference evidence="6 7" key="1">
    <citation type="journal article" date="2018" name="ISME J.">
        <title>Endosymbiont genomes yield clues of tubeworm success.</title>
        <authorList>
            <person name="Li Y."/>
            <person name="Liles M.R."/>
            <person name="Halanych K.M."/>
        </authorList>
    </citation>
    <scope>NUCLEOTIDE SEQUENCE [LARGE SCALE GENOMIC DNA]</scope>
    <source>
        <strain evidence="6">A1462</strain>
    </source>
</reference>